<feature type="transmembrane region" description="Helical" evidence="1">
    <location>
        <begin position="85"/>
        <end position="105"/>
    </location>
</feature>
<evidence type="ECO:0000313" key="3">
    <source>
        <dbReference type="Proteomes" id="UP000240535"/>
    </source>
</evidence>
<evidence type="ECO:0000313" key="2">
    <source>
        <dbReference type="EMBL" id="PSM51840.1"/>
    </source>
</evidence>
<name>A0A2P8R021_9BACT</name>
<accession>A0A2P8R021</accession>
<comment type="caution">
    <text evidence="2">The sequence shown here is derived from an EMBL/GenBank/DDBJ whole genome shotgun (WGS) entry which is preliminary data.</text>
</comment>
<sequence>MIKKYSLSIWIFFLIINILNYLLVLNISGAVYSIFWFLLSLITVFYLPSYFQKGKFPILLLFCTAFLGAFFTSYLYFGFISSDALYFALLCGIIAVSFNLGIGIIV</sequence>
<feature type="transmembrane region" description="Helical" evidence="1">
    <location>
        <begin position="7"/>
        <end position="24"/>
    </location>
</feature>
<feature type="transmembrane region" description="Helical" evidence="1">
    <location>
        <begin position="58"/>
        <end position="79"/>
    </location>
</feature>
<dbReference type="Proteomes" id="UP000240535">
    <property type="component" value="Unassembled WGS sequence"/>
</dbReference>
<organism evidence="2 3">
    <name type="scientific">Campylobacter blaseri</name>
    <dbReference type="NCBI Taxonomy" id="2042961"/>
    <lineage>
        <taxon>Bacteria</taxon>
        <taxon>Pseudomonadati</taxon>
        <taxon>Campylobacterota</taxon>
        <taxon>Epsilonproteobacteria</taxon>
        <taxon>Campylobacterales</taxon>
        <taxon>Campylobacteraceae</taxon>
        <taxon>Campylobacter</taxon>
    </lineage>
</organism>
<feature type="transmembrane region" description="Helical" evidence="1">
    <location>
        <begin position="30"/>
        <end position="51"/>
    </location>
</feature>
<keyword evidence="1" id="KW-0472">Membrane</keyword>
<dbReference type="EMBL" id="PDHH01000005">
    <property type="protein sequence ID" value="PSM51840.1"/>
    <property type="molecule type" value="Genomic_DNA"/>
</dbReference>
<evidence type="ECO:0000256" key="1">
    <source>
        <dbReference type="SAM" id="Phobius"/>
    </source>
</evidence>
<keyword evidence="1" id="KW-1133">Transmembrane helix</keyword>
<gene>
    <name evidence="2" type="ORF">CQ405_06865</name>
</gene>
<protein>
    <recommendedName>
        <fullName evidence="4">Apolipoprotein N-acyltransferase</fullName>
    </recommendedName>
</protein>
<proteinExistence type="predicted"/>
<dbReference type="AlphaFoldDB" id="A0A2P8R021"/>
<keyword evidence="3" id="KW-1185">Reference proteome</keyword>
<evidence type="ECO:0008006" key="4">
    <source>
        <dbReference type="Google" id="ProtNLM"/>
    </source>
</evidence>
<keyword evidence="1" id="KW-0812">Transmembrane</keyword>
<reference evidence="3" key="1">
    <citation type="submission" date="2017-10" db="EMBL/GenBank/DDBJ databases">
        <title>Campylobacter species from seals.</title>
        <authorList>
            <person name="Gilbert M.J."/>
            <person name="Zomer A.L."/>
            <person name="Timmerman A.J."/>
            <person name="Duim B."/>
            <person name="Wagenaar J.A."/>
        </authorList>
    </citation>
    <scope>NUCLEOTIDE SEQUENCE [LARGE SCALE GENOMIC DNA]</scope>
    <source>
        <strain evidence="3">17S00004-5</strain>
    </source>
</reference>